<dbReference type="InterPro" id="IPR029044">
    <property type="entry name" value="Nucleotide-diphossugar_trans"/>
</dbReference>
<sequence length="338" mass="36670">MSQAARIQESQLRRELMDLLPQATLVRNRAIAVLLPCLNEEATIGEVVAEFRRVLPGATVYVYDNNSTDRTAAVAAAAGAVVRRERRPGKGNVVRRMFADIEADLYVLADGDLTYDAAAAGRLIDALVTEQVDMVVGAREGAAGAFARGHRFGNWLFNRLVMRLFGDGFTDILSGYRVVSRRFAKSFPASSSGFEIEAELSVHALDLRLATVEISLPYRARPEGSASKLSKWRDGARILGKIALMYKAVRPLRFFSALAALMAAMGLALGLPVAATFLETGLVPRLPTAVLAAALMQLAFMSLTCGIVVDAVGASQREFKRMRYLDLPAPEAPREAQP</sequence>
<evidence type="ECO:0000313" key="4">
    <source>
        <dbReference type="Proteomes" id="UP000297535"/>
    </source>
</evidence>
<reference evidence="3 4" key="1">
    <citation type="submission" date="2019-04" db="EMBL/GenBank/DDBJ databases">
        <authorList>
            <person name="Feng G."/>
            <person name="Zhu H."/>
        </authorList>
    </citation>
    <scope>NUCLEOTIDE SEQUENCE [LARGE SCALE GENOMIC DNA]</scope>
    <source>
        <strain evidence="3 4">6HR-1</strain>
    </source>
</reference>
<dbReference type="InterPro" id="IPR050256">
    <property type="entry name" value="Glycosyltransferase_2"/>
</dbReference>
<keyword evidence="3" id="KW-0808">Transferase</keyword>
<keyword evidence="1" id="KW-0812">Transmembrane</keyword>
<dbReference type="CDD" id="cd04179">
    <property type="entry name" value="DPM_DPG-synthase_like"/>
    <property type="match status" value="1"/>
</dbReference>
<dbReference type="Proteomes" id="UP000297535">
    <property type="component" value="Unassembled WGS sequence"/>
</dbReference>
<keyword evidence="1" id="KW-1133">Transmembrane helix</keyword>
<dbReference type="PANTHER" id="PTHR48090:SF7">
    <property type="entry name" value="RFBJ PROTEIN"/>
    <property type="match status" value="1"/>
</dbReference>
<evidence type="ECO:0000259" key="2">
    <source>
        <dbReference type="Pfam" id="PF00535"/>
    </source>
</evidence>
<dbReference type="InterPro" id="IPR001173">
    <property type="entry name" value="Glyco_trans_2-like"/>
</dbReference>
<feature type="domain" description="Glycosyltransferase 2-like" evidence="2">
    <location>
        <begin position="33"/>
        <end position="184"/>
    </location>
</feature>
<protein>
    <submittedName>
        <fullName evidence="3">Glycosyltransferase</fullName>
    </submittedName>
</protein>
<evidence type="ECO:0000313" key="3">
    <source>
        <dbReference type="EMBL" id="TGE02329.1"/>
    </source>
</evidence>
<feature type="transmembrane region" description="Helical" evidence="1">
    <location>
        <begin position="254"/>
        <end position="278"/>
    </location>
</feature>
<dbReference type="Gene3D" id="3.90.550.10">
    <property type="entry name" value="Spore Coat Polysaccharide Biosynthesis Protein SpsA, Chain A"/>
    <property type="match status" value="1"/>
</dbReference>
<dbReference type="EMBL" id="SRLB01000001">
    <property type="protein sequence ID" value="TGE02329.1"/>
    <property type="molecule type" value="Genomic_DNA"/>
</dbReference>
<proteinExistence type="predicted"/>
<name>A0A4Z0NWV5_9HYPH</name>
<dbReference type="RefSeq" id="WP_135412528.1">
    <property type="nucleotide sequence ID" value="NZ_SRLB01000001.1"/>
</dbReference>
<dbReference type="PANTHER" id="PTHR48090">
    <property type="entry name" value="UNDECAPRENYL-PHOSPHATE 4-DEOXY-4-FORMAMIDO-L-ARABINOSE TRANSFERASE-RELATED"/>
    <property type="match status" value="1"/>
</dbReference>
<keyword evidence="1" id="KW-0472">Membrane</keyword>
<dbReference type="AlphaFoldDB" id="A0A4Z0NWV5"/>
<feature type="transmembrane region" description="Helical" evidence="1">
    <location>
        <begin position="290"/>
        <end position="313"/>
    </location>
</feature>
<organism evidence="3 4">
    <name type="scientific">Methylobacterium nonmethylotrophicum</name>
    <dbReference type="NCBI Taxonomy" id="1141884"/>
    <lineage>
        <taxon>Bacteria</taxon>
        <taxon>Pseudomonadati</taxon>
        <taxon>Pseudomonadota</taxon>
        <taxon>Alphaproteobacteria</taxon>
        <taxon>Hyphomicrobiales</taxon>
        <taxon>Methylobacteriaceae</taxon>
        <taxon>Methylobacterium</taxon>
    </lineage>
</organism>
<dbReference type="OrthoDB" id="3177103at2"/>
<accession>A0A4Z0NWV5</accession>
<evidence type="ECO:0000256" key="1">
    <source>
        <dbReference type="SAM" id="Phobius"/>
    </source>
</evidence>
<dbReference type="GO" id="GO:0016740">
    <property type="term" value="F:transferase activity"/>
    <property type="evidence" value="ECO:0007669"/>
    <property type="project" value="UniProtKB-KW"/>
</dbReference>
<gene>
    <name evidence="3" type="ORF">EU555_00680</name>
</gene>
<dbReference type="SUPFAM" id="SSF53448">
    <property type="entry name" value="Nucleotide-diphospho-sugar transferases"/>
    <property type="match status" value="1"/>
</dbReference>
<dbReference type="Pfam" id="PF00535">
    <property type="entry name" value="Glycos_transf_2"/>
    <property type="match status" value="1"/>
</dbReference>
<comment type="caution">
    <text evidence="3">The sequence shown here is derived from an EMBL/GenBank/DDBJ whole genome shotgun (WGS) entry which is preliminary data.</text>
</comment>
<keyword evidence="4" id="KW-1185">Reference proteome</keyword>